<dbReference type="FunFam" id="3.40.50.720:FF:000173">
    <property type="entry name" value="3-oxoacyl-[acyl-carrier protein] reductase"/>
    <property type="match status" value="1"/>
</dbReference>
<protein>
    <submittedName>
        <fullName evidence="4">NAD(P)-binding protein</fullName>
    </submittedName>
</protein>
<organism evidence="4 5">
    <name type="scientific">Exidia glandulosa HHB12029</name>
    <dbReference type="NCBI Taxonomy" id="1314781"/>
    <lineage>
        <taxon>Eukaryota</taxon>
        <taxon>Fungi</taxon>
        <taxon>Dikarya</taxon>
        <taxon>Basidiomycota</taxon>
        <taxon>Agaricomycotina</taxon>
        <taxon>Agaricomycetes</taxon>
        <taxon>Auriculariales</taxon>
        <taxon>Exidiaceae</taxon>
        <taxon>Exidia</taxon>
    </lineage>
</organism>
<accession>A0A165HAX1</accession>
<evidence type="ECO:0000256" key="2">
    <source>
        <dbReference type="ARBA" id="ARBA00022857"/>
    </source>
</evidence>
<dbReference type="SUPFAM" id="SSF51735">
    <property type="entry name" value="NAD(P)-binding Rossmann-fold domains"/>
    <property type="match status" value="1"/>
</dbReference>
<dbReference type="PANTHER" id="PTHR42760">
    <property type="entry name" value="SHORT-CHAIN DEHYDROGENASES/REDUCTASES FAMILY MEMBER"/>
    <property type="match status" value="1"/>
</dbReference>
<sequence length="257" mass="27211">MADTISLSGRLALVTGASGGIGRATCLALAARGASIAVHYYSSSEAANELVKQIATLYPGVRVVAFKADLSTYDGAKDLHKQVVEQMGHPDVLFNNAGATIKVLDKAKGEGIEVVDAEMFEKTWRVNCGTAFELTRLCIPHMEEQKWGRIIFCSSVAALIGGVIGPHYSSSKSALHGLMHWISQRYSASGITSNCVAPALITQTAMLPGSPEHLKSMIPVGRLGVPQEIASVVEMLATNGYLTNKVISVDGGLIARD</sequence>
<keyword evidence="2" id="KW-0521">NADP</keyword>
<dbReference type="Proteomes" id="UP000077266">
    <property type="component" value="Unassembled WGS sequence"/>
</dbReference>
<dbReference type="GO" id="GO:0048038">
    <property type="term" value="F:quinone binding"/>
    <property type="evidence" value="ECO:0007669"/>
    <property type="project" value="TreeGrafter"/>
</dbReference>
<comment type="similarity">
    <text evidence="1">Belongs to the short-chain dehydrogenases/reductases (SDR) family.</text>
</comment>
<dbReference type="InterPro" id="IPR020904">
    <property type="entry name" value="Sc_DH/Rdtase_CS"/>
</dbReference>
<dbReference type="Gene3D" id="3.40.50.720">
    <property type="entry name" value="NAD(P)-binding Rossmann-like Domain"/>
    <property type="match status" value="1"/>
</dbReference>
<evidence type="ECO:0000256" key="1">
    <source>
        <dbReference type="ARBA" id="ARBA00006484"/>
    </source>
</evidence>
<evidence type="ECO:0000256" key="3">
    <source>
        <dbReference type="ARBA" id="ARBA00023002"/>
    </source>
</evidence>
<proteinExistence type="inferred from homology"/>
<keyword evidence="3" id="KW-0560">Oxidoreductase</keyword>
<dbReference type="PANTHER" id="PTHR42760:SF127">
    <property type="entry name" value="3-KETOACYL-ACYL CARRIER PROTEIN REDUCTASE-RELATED"/>
    <property type="match status" value="1"/>
</dbReference>
<dbReference type="AlphaFoldDB" id="A0A165HAX1"/>
<dbReference type="InParanoid" id="A0A165HAX1"/>
<name>A0A165HAX1_EXIGL</name>
<keyword evidence="5" id="KW-1185">Reference proteome</keyword>
<dbReference type="GO" id="GO:0016616">
    <property type="term" value="F:oxidoreductase activity, acting on the CH-OH group of donors, NAD or NADP as acceptor"/>
    <property type="evidence" value="ECO:0007669"/>
    <property type="project" value="TreeGrafter"/>
</dbReference>
<gene>
    <name evidence="4" type="ORF">EXIGLDRAFT_647944</name>
</gene>
<dbReference type="GO" id="GO:0006633">
    <property type="term" value="P:fatty acid biosynthetic process"/>
    <property type="evidence" value="ECO:0007669"/>
    <property type="project" value="TreeGrafter"/>
</dbReference>
<dbReference type="STRING" id="1314781.A0A165HAX1"/>
<dbReference type="PRINTS" id="PR00081">
    <property type="entry name" value="GDHRDH"/>
</dbReference>
<reference evidence="4 5" key="1">
    <citation type="journal article" date="2016" name="Mol. Biol. Evol.">
        <title>Comparative Genomics of Early-Diverging Mushroom-Forming Fungi Provides Insights into the Origins of Lignocellulose Decay Capabilities.</title>
        <authorList>
            <person name="Nagy L.G."/>
            <person name="Riley R."/>
            <person name="Tritt A."/>
            <person name="Adam C."/>
            <person name="Daum C."/>
            <person name="Floudas D."/>
            <person name="Sun H."/>
            <person name="Yadav J.S."/>
            <person name="Pangilinan J."/>
            <person name="Larsson K.H."/>
            <person name="Matsuura K."/>
            <person name="Barry K."/>
            <person name="Labutti K."/>
            <person name="Kuo R."/>
            <person name="Ohm R.A."/>
            <person name="Bhattacharya S.S."/>
            <person name="Shirouzu T."/>
            <person name="Yoshinaga Y."/>
            <person name="Martin F.M."/>
            <person name="Grigoriev I.V."/>
            <person name="Hibbett D.S."/>
        </authorList>
    </citation>
    <scope>NUCLEOTIDE SEQUENCE [LARGE SCALE GENOMIC DNA]</scope>
    <source>
        <strain evidence="4 5">HHB12029</strain>
    </source>
</reference>
<evidence type="ECO:0000313" key="5">
    <source>
        <dbReference type="Proteomes" id="UP000077266"/>
    </source>
</evidence>
<dbReference type="EMBL" id="KV426022">
    <property type="protein sequence ID" value="KZV91695.1"/>
    <property type="molecule type" value="Genomic_DNA"/>
</dbReference>
<dbReference type="PROSITE" id="PS00061">
    <property type="entry name" value="ADH_SHORT"/>
    <property type="match status" value="1"/>
</dbReference>
<dbReference type="Pfam" id="PF00106">
    <property type="entry name" value="adh_short"/>
    <property type="match status" value="1"/>
</dbReference>
<dbReference type="OrthoDB" id="1888931at2759"/>
<dbReference type="InterPro" id="IPR036291">
    <property type="entry name" value="NAD(P)-bd_dom_sf"/>
</dbReference>
<dbReference type="InterPro" id="IPR002347">
    <property type="entry name" value="SDR_fam"/>
</dbReference>
<evidence type="ECO:0000313" key="4">
    <source>
        <dbReference type="EMBL" id="KZV91695.1"/>
    </source>
</evidence>